<dbReference type="Gene3D" id="3.10.28.10">
    <property type="entry name" value="Homing endonucleases"/>
    <property type="match status" value="2"/>
</dbReference>
<protein>
    <recommendedName>
        <fullName evidence="1">DOD-type homing endonuclease domain-containing protein</fullName>
    </recommendedName>
</protein>
<dbReference type="InterPro" id="IPR036844">
    <property type="entry name" value="Hint_dom_sf"/>
</dbReference>
<dbReference type="Pfam" id="PF05204">
    <property type="entry name" value="Hom_end"/>
    <property type="match status" value="1"/>
</dbReference>
<sequence length="592" mass="67628">MFEDGTRVMMADGRSKDISELRANDYLMAEDGAPVKVTGVIKDSQSTYEIVHKTKHRAFEGEAATNDPLRKIIYQRLSFNCTLTHDLVLRTPAKPMIENDFTKNIYRVRYRTLDKVNTDDGRIINIPKQHKKYFKMTPEGKTDAENFRDEMERQCGEFLNYNLQVRDLDLMMPLLRITTYLRFSPLTSGNGVLSQFLTGTKHLNTKAVLQMAWMLGLWIGDGTTNEPQITVDSFDTSLIDALNENSKPWGIYPTYKDEAFASRCKHVSLHYGQEAGENRVYRNLRKNNPFWNVVTSLKFKRDGDGGKQIPTFMWSEDEEVREAFMAGLIDADGYVCKWTEKTGNLKVSIQTIYPSIMNGIVHISRSLGITATVTTRSSKTITIRGRQVQCQFTFDCNMYGSERLQNILSYCHSGHKTRPVPSTISRDPVYFTFLDIKKGINDVYGLTLEEDKNVLLENKTVVTMCTSQCKNEHFKIKPSKYLQHCIACPHKGIKYFYKNWSGTAKLCGRCWQRYKFSGYRCLNCNFVPEAREVKIAKAKGEGVGLTPEGVPVKGYFCRRCNGILKYDGVRGPKRTKEETSRKAKVTSVGNIQ</sequence>
<dbReference type="InterPro" id="IPR027434">
    <property type="entry name" value="Homing_endonucl"/>
</dbReference>
<dbReference type="STRING" id="1071381.G8C1W5"/>
<proteinExistence type="predicted"/>
<dbReference type="SUPFAM" id="SSF51294">
    <property type="entry name" value="Hedgehog/intein (Hint) domain"/>
    <property type="match status" value="1"/>
</dbReference>
<gene>
    <name evidence="2" type="primary">TPHA0O01760</name>
    <name evidence="2" type="ordered locus">TPHA_0O01760</name>
</gene>
<feature type="domain" description="DOD-type homing endonuclease" evidence="1">
    <location>
        <begin position="214"/>
        <end position="369"/>
    </location>
</feature>
<dbReference type="HOGENOM" id="CLU_033909_0_0_1"/>
<dbReference type="Proteomes" id="UP000005666">
    <property type="component" value="Chromosome 15"/>
</dbReference>
<dbReference type="InterPro" id="IPR007868">
    <property type="entry name" value="Hom_end_hint"/>
</dbReference>
<dbReference type="RefSeq" id="XP_003688577.1">
    <property type="nucleotide sequence ID" value="XM_003688529.1"/>
</dbReference>
<dbReference type="InterPro" id="IPR006142">
    <property type="entry name" value="INTEIN"/>
</dbReference>
<dbReference type="GO" id="GO:0016539">
    <property type="term" value="P:intein-mediated protein splicing"/>
    <property type="evidence" value="ECO:0007669"/>
    <property type="project" value="InterPro"/>
</dbReference>
<dbReference type="SUPFAM" id="SSF55608">
    <property type="entry name" value="Homing endonucleases"/>
    <property type="match status" value="2"/>
</dbReference>
<organism evidence="2 3">
    <name type="scientific">Tetrapisispora phaffii (strain ATCC 24235 / CBS 4417 / NBRC 1672 / NRRL Y-8282 / UCD 70-5)</name>
    <name type="common">Yeast</name>
    <name type="synonym">Fabospora phaffii</name>
    <dbReference type="NCBI Taxonomy" id="1071381"/>
    <lineage>
        <taxon>Eukaryota</taxon>
        <taxon>Fungi</taxon>
        <taxon>Dikarya</taxon>
        <taxon>Ascomycota</taxon>
        <taxon>Saccharomycotina</taxon>
        <taxon>Saccharomycetes</taxon>
        <taxon>Saccharomycetales</taxon>
        <taxon>Saccharomycetaceae</taxon>
        <taxon>Tetrapisispora</taxon>
    </lineage>
</organism>
<dbReference type="eggNOG" id="ENOG502QUGM">
    <property type="taxonomic scope" value="Eukaryota"/>
</dbReference>
<accession>G8C1W5</accession>
<dbReference type="OrthoDB" id="4037793at2759"/>
<dbReference type="AlphaFoldDB" id="G8C1W5"/>
<evidence type="ECO:0000259" key="1">
    <source>
        <dbReference type="PROSITE" id="PS50819"/>
    </source>
</evidence>
<dbReference type="GeneID" id="11530656"/>
<dbReference type="GO" id="GO:0004519">
    <property type="term" value="F:endonuclease activity"/>
    <property type="evidence" value="ECO:0007669"/>
    <property type="project" value="EnsemblFungi"/>
</dbReference>
<dbReference type="OMA" id="YCRSGHK"/>
<dbReference type="EMBL" id="HE612870">
    <property type="protein sequence ID" value="CCE66143.1"/>
    <property type="molecule type" value="Genomic_DNA"/>
</dbReference>
<dbReference type="PROSITE" id="PS50819">
    <property type="entry name" value="INTEIN_ENDONUCLEASE"/>
    <property type="match status" value="1"/>
</dbReference>
<reference evidence="2 3" key="1">
    <citation type="journal article" date="2011" name="Proc. Natl. Acad. Sci. U.S.A.">
        <title>Evolutionary erosion of yeast sex chromosomes by mating-type switching accidents.</title>
        <authorList>
            <person name="Gordon J.L."/>
            <person name="Armisen D."/>
            <person name="Proux-Wera E."/>
            <person name="Oheigeartaigh S.S."/>
            <person name="Byrne K.P."/>
            <person name="Wolfe K.H."/>
        </authorList>
    </citation>
    <scope>NUCLEOTIDE SEQUENCE [LARGE SCALE GENOMIC DNA]</scope>
    <source>
        <strain evidence="3">ATCC 24235 / CBS 4417 / NBRC 1672 / NRRL Y-8282 / UCD 70-5</strain>
    </source>
</reference>
<dbReference type="PRINTS" id="PR00379">
    <property type="entry name" value="INTEIN"/>
</dbReference>
<dbReference type="GO" id="GO:0003677">
    <property type="term" value="F:DNA binding"/>
    <property type="evidence" value="ECO:0007669"/>
    <property type="project" value="InterPro"/>
</dbReference>
<evidence type="ECO:0000313" key="2">
    <source>
        <dbReference type="EMBL" id="CCE66143.1"/>
    </source>
</evidence>
<keyword evidence="3" id="KW-1185">Reference proteome</keyword>
<dbReference type="Gene3D" id="2.170.16.10">
    <property type="entry name" value="Hedgehog/Intein (Hint) domain"/>
    <property type="match status" value="1"/>
</dbReference>
<dbReference type="KEGG" id="tpf:TPHA_0O01760"/>
<dbReference type="GO" id="GO:0007534">
    <property type="term" value="P:gene conversion at mating-type locus"/>
    <property type="evidence" value="ECO:0007669"/>
    <property type="project" value="EnsemblFungi"/>
</dbReference>
<dbReference type="Pfam" id="PF05203">
    <property type="entry name" value="Hom_end_hint"/>
    <property type="match status" value="1"/>
</dbReference>
<name>G8C1W5_TETPH</name>
<dbReference type="InterPro" id="IPR004042">
    <property type="entry name" value="Intein_endonuc_central"/>
</dbReference>
<dbReference type="InterPro" id="IPR007869">
    <property type="entry name" value="Homing_endonuc_PI-Sce"/>
</dbReference>
<evidence type="ECO:0000313" key="3">
    <source>
        <dbReference type="Proteomes" id="UP000005666"/>
    </source>
</evidence>